<dbReference type="Pfam" id="PF09835">
    <property type="entry name" value="DUF2062"/>
    <property type="match status" value="1"/>
</dbReference>
<keyword evidence="4" id="KW-1185">Reference proteome</keyword>
<organism evidence="3 4">
    <name type="scientific">Aneurinibacillus danicus</name>
    <dbReference type="NCBI Taxonomy" id="267746"/>
    <lineage>
        <taxon>Bacteria</taxon>
        <taxon>Bacillati</taxon>
        <taxon>Bacillota</taxon>
        <taxon>Bacilli</taxon>
        <taxon>Bacillales</taxon>
        <taxon>Paenibacillaceae</taxon>
        <taxon>Aneurinibacillus group</taxon>
        <taxon>Aneurinibacillus</taxon>
    </lineage>
</organism>
<dbReference type="EMBL" id="BJXX01000023">
    <property type="protein sequence ID" value="GEN33097.1"/>
    <property type="molecule type" value="Genomic_DNA"/>
</dbReference>
<feature type="transmembrane region" description="Helical" evidence="1">
    <location>
        <begin position="21"/>
        <end position="41"/>
    </location>
</feature>
<dbReference type="OrthoDB" id="2926024at2"/>
<name>A0A511V2F2_9BACL</name>
<dbReference type="InterPro" id="IPR018639">
    <property type="entry name" value="DUF2062"/>
</dbReference>
<dbReference type="PANTHER" id="PTHR40547">
    <property type="entry name" value="SLL0298 PROTEIN"/>
    <property type="match status" value="1"/>
</dbReference>
<sequence>MWRKIYRKMKYQYIKLLRSKGAPSIVARSFSLGIFIEFITLPTLGSAFLLLYPLNLLIRGNFAASLIGFIMGKFVLPLFFVLNMSVGTMLIGDTLSPGTNEMGHMGFIALWEFVKEKGVAFFVGSAANGSIMALICYVLVFYALQLYRKKRESRRLALQLNKDMR</sequence>
<comment type="caution">
    <text evidence="3">The sequence shown here is derived from an EMBL/GenBank/DDBJ whole genome shotgun (WGS) entry which is preliminary data.</text>
</comment>
<protein>
    <recommendedName>
        <fullName evidence="2">DUF2062 domain-containing protein</fullName>
    </recommendedName>
</protein>
<feature type="domain" description="DUF2062" evidence="2">
    <location>
        <begin position="7"/>
        <end position="152"/>
    </location>
</feature>
<dbReference type="RefSeq" id="WP_146808395.1">
    <property type="nucleotide sequence ID" value="NZ_BJXX01000023.1"/>
</dbReference>
<evidence type="ECO:0000313" key="3">
    <source>
        <dbReference type="EMBL" id="GEN33097.1"/>
    </source>
</evidence>
<dbReference type="AlphaFoldDB" id="A0A511V2F2"/>
<keyword evidence="1" id="KW-0812">Transmembrane</keyword>
<evidence type="ECO:0000256" key="1">
    <source>
        <dbReference type="SAM" id="Phobius"/>
    </source>
</evidence>
<evidence type="ECO:0000259" key="2">
    <source>
        <dbReference type="Pfam" id="PF09835"/>
    </source>
</evidence>
<keyword evidence="1" id="KW-0472">Membrane</keyword>
<gene>
    <name evidence="3" type="ORF">ADA01nite_05570</name>
</gene>
<accession>A0A511V2F2</accession>
<dbReference type="Proteomes" id="UP000321157">
    <property type="component" value="Unassembled WGS sequence"/>
</dbReference>
<dbReference type="PANTHER" id="PTHR40547:SF1">
    <property type="entry name" value="SLL0298 PROTEIN"/>
    <property type="match status" value="1"/>
</dbReference>
<reference evidence="3 4" key="1">
    <citation type="submission" date="2019-07" db="EMBL/GenBank/DDBJ databases">
        <title>Whole genome shotgun sequence of Aneurinibacillus danicus NBRC 102444.</title>
        <authorList>
            <person name="Hosoyama A."/>
            <person name="Uohara A."/>
            <person name="Ohji S."/>
            <person name="Ichikawa N."/>
        </authorList>
    </citation>
    <scope>NUCLEOTIDE SEQUENCE [LARGE SCALE GENOMIC DNA]</scope>
    <source>
        <strain evidence="3 4">NBRC 102444</strain>
    </source>
</reference>
<proteinExistence type="predicted"/>
<evidence type="ECO:0000313" key="4">
    <source>
        <dbReference type="Proteomes" id="UP000321157"/>
    </source>
</evidence>
<feature type="transmembrane region" description="Helical" evidence="1">
    <location>
        <begin position="119"/>
        <end position="144"/>
    </location>
</feature>
<keyword evidence="1" id="KW-1133">Transmembrane helix</keyword>